<accession>I4EKA5</accession>
<dbReference type="OrthoDB" id="2873444at2"/>
<reference evidence="1 2" key="1">
    <citation type="journal article" date="2012" name="ISME J.">
        <title>Nitrification expanded: discovery, physiology and genomics of a nitrite-oxidizing bacterium from the phylum Chloroflexi.</title>
        <authorList>
            <person name="Sorokin D.Y."/>
            <person name="Lucker S."/>
            <person name="Vejmelkova D."/>
            <person name="Kostrikina N.A."/>
            <person name="Kleerebezem R."/>
            <person name="Rijpstra W.I."/>
            <person name="Damste J.S."/>
            <person name="Le Paslier D."/>
            <person name="Muyzer G."/>
            <person name="Wagner M."/>
            <person name="van Loosdrecht M.C."/>
            <person name="Daims H."/>
        </authorList>
    </citation>
    <scope>NUCLEOTIDE SEQUENCE [LARGE SCALE GENOMIC DNA]</scope>
    <source>
        <strain evidence="2">none</strain>
    </source>
</reference>
<gene>
    <name evidence="1" type="ORF">NITHO_4490009</name>
</gene>
<dbReference type="Proteomes" id="UP000004221">
    <property type="component" value="Unassembled WGS sequence"/>
</dbReference>
<organism evidence="1 2">
    <name type="scientific">Nitrolancea hollandica Lb</name>
    <dbReference type="NCBI Taxonomy" id="1129897"/>
    <lineage>
        <taxon>Bacteria</taxon>
        <taxon>Pseudomonadati</taxon>
        <taxon>Thermomicrobiota</taxon>
        <taxon>Thermomicrobia</taxon>
        <taxon>Sphaerobacterales</taxon>
        <taxon>Sphaerobacterineae</taxon>
        <taxon>Sphaerobacteraceae</taxon>
        <taxon>Nitrolancea</taxon>
    </lineage>
</organism>
<proteinExistence type="predicted"/>
<sequence>MTNSEPDQFLARFVFDQFFASGADEFITDVTLAVDGLLISGRPISSKRFFDRLGAGLPEELGRQVQSLFSPPSPGVSKIPLSPRDLNSIREHAADHWHLENATILGAGPQPVSVALWRGRLADISGWTFGVFGQPEPGMPDVSSQI</sequence>
<name>I4EKA5_9BACT</name>
<protein>
    <submittedName>
        <fullName evidence="1">Uncharacterized protein</fullName>
    </submittedName>
</protein>
<comment type="caution">
    <text evidence="1">The sequence shown here is derived from an EMBL/GenBank/DDBJ whole genome shotgun (WGS) entry which is preliminary data.</text>
</comment>
<evidence type="ECO:0000313" key="1">
    <source>
        <dbReference type="EMBL" id="CCF85117.1"/>
    </source>
</evidence>
<keyword evidence="2" id="KW-1185">Reference proteome</keyword>
<dbReference type="EMBL" id="CAGS01000389">
    <property type="protein sequence ID" value="CCF85117.1"/>
    <property type="molecule type" value="Genomic_DNA"/>
</dbReference>
<evidence type="ECO:0000313" key="2">
    <source>
        <dbReference type="Proteomes" id="UP000004221"/>
    </source>
</evidence>
<dbReference type="AlphaFoldDB" id="I4EKA5"/>
<dbReference type="RefSeq" id="WP_008479790.1">
    <property type="nucleotide sequence ID" value="NZ_CAGS01000389.1"/>
</dbReference>